<feature type="compositionally biased region" description="Basic and acidic residues" evidence="1">
    <location>
        <begin position="471"/>
        <end position="491"/>
    </location>
</feature>
<feature type="region of interest" description="Disordered" evidence="1">
    <location>
        <begin position="610"/>
        <end position="629"/>
    </location>
</feature>
<evidence type="ECO:0000256" key="1">
    <source>
        <dbReference type="SAM" id="MobiDB-lite"/>
    </source>
</evidence>
<feature type="compositionally biased region" description="Basic and acidic residues" evidence="1">
    <location>
        <begin position="383"/>
        <end position="392"/>
    </location>
</feature>
<accession>A0A4P7NSL5</accession>
<proteinExistence type="predicted"/>
<name>A0A4P7NSL5_PYROR</name>
<reference evidence="2 3" key="1">
    <citation type="journal article" date="2019" name="Mol. Biol. Evol.">
        <title>Blast fungal genomes show frequent chromosomal changes, gene gains and losses, and effector gene turnover.</title>
        <authorList>
            <person name="Gomez Luciano L.B."/>
            <person name="Jason Tsai I."/>
            <person name="Chuma I."/>
            <person name="Tosa Y."/>
            <person name="Chen Y.H."/>
            <person name="Li J.Y."/>
            <person name="Li M.Y."/>
            <person name="Jade Lu M.Y."/>
            <person name="Nakayashiki H."/>
            <person name="Li W.H."/>
        </authorList>
    </citation>
    <scope>NUCLEOTIDE SEQUENCE [LARGE SCALE GENOMIC DNA]</scope>
    <source>
        <strain evidence="2">MZ5-1-6</strain>
    </source>
</reference>
<evidence type="ECO:0000313" key="3">
    <source>
        <dbReference type="Proteomes" id="UP000294847"/>
    </source>
</evidence>
<dbReference type="EMBL" id="CP034209">
    <property type="protein sequence ID" value="QBZ65292.1"/>
    <property type="molecule type" value="Genomic_DNA"/>
</dbReference>
<evidence type="ECO:0000313" key="2">
    <source>
        <dbReference type="EMBL" id="QBZ65292.1"/>
    </source>
</evidence>
<feature type="region of interest" description="Disordered" evidence="1">
    <location>
        <begin position="331"/>
        <end position="576"/>
    </location>
</feature>
<feature type="compositionally biased region" description="Polar residues" evidence="1">
    <location>
        <begin position="400"/>
        <end position="412"/>
    </location>
</feature>
<dbReference type="Proteomes" id="UP000294847">
    <property type="component" value="Chromosome 6"/>
</dbReference>
<organism evidence="2 3">
    <name type="scientific">Pyricularia oryzae</name>
    <name type="common">Rice blast fungus</name>
    <name type="synonym">Magnaporthe oryzae</name>
    <dbReference type="NCBI Taxonomy" id="318829"/>
    <lineage>
        <taxon>Eukaryota</taxon>
        <taxon>Fungi</taxon>
        <taxon>Dikarya</taxon>
        <taxon>Ascomycota</taxon>
        <taxon>Pezizomycotina</taxon>
        <taxon>Sordariomycetes</taxon>
        <taxon>Sordariomycetidae</taxon>
        <taxon>Magnaporthales</taxon>
        <taxon>Pyriculariaceae</taxon>
        <taxon>Pyricularia</taxon>
    </lineage>
</organism>
<feature type="compositionally biased region" description="Polar residues" evidence="1">
    <location>
        <begin position="531"/>
        <end position="549"/>
    </location>
</feature>
<protein>
    <submittedName>
        <fullName evidence="2">Uncharacterized protein</fullName>
    </submittedName>
</protein>
<feature type="compositionally biased region" description="Low complexity" evidence="1">
    <location>
        <begin position="460"/>
        <end position="469"/>
    </location>
</feature>
<sequence>MFSSHKTRRLTLEEEKHGQLTVFDSFNKPVLSLLTERNVKPPERARIDITKRGLSTIVANPPIFWFEHDASDYIQTAEDALSNHSKIRYIKSTYMPAPYPECPLKSEADVVRATALWILHPIIMTLQEMFGNVQCRSEDSRPGIRCDTLIAIDNKPVFVFEYKSRGYLVSQEYLDGRHDLPTARDSASLLNFKNEYQARVTSQKKVFDELRRKGNPNVFSCLGHNAACITKQAQAYSQGYETRYVACFDWDNLFLWNFAGNTWNRKGKGEVTFASETWAWGTLTSDRASFRKVLLGFILQAHYDCNRGDRRCMGPAPWDQTERDKRMEANSLAHQSNRRDAPSAAAGSATQRLSRDQQPQTPQRPRPPPSASSYAPSELQGSSRDRPSRPSDPRPPSSSGHVSAQRLSSDQRQSPDHRYAAGQRYPSDQRPPPNHGYSDQPGRGSQRLLTASDPRRGSSRDPSPSSSSSHARRDSSSHHRSADHPVYDRPHSRNRYPVDDPGYDYRPQQAAPYPPDDYGVPRYSDMPAPPSTSRSRQGPPSATSPQPKRSLQERQHGSSPYGPPPSSAGQGYPSGIADLLADSAEVVKEARQVPMKGVSQVLVVREDSLEKDAGRSPTNKRSRGFLGVW</sequence>
<gene>
    <name evidence="2" type="ORF">PoMZ_06999</name>
</gene>
<dbReference type="AlphaFoldDB" id="A0A4P7NSL5"/>